<accession>A0A160KRG9</accession>
<dbReference type="InterPro" id="IPR036736">
    <property type="entry name" value="ACP-like_sf"/>
</dbReference>
<dbReference type="InterPro" id="IPR020807">
    <property type="entry name" value="PKS_DH"/>
</dbReference>
<dbReference type="InterPro" id="IPR050091">
    <property type="entry name" value="PKS_NRPS_Biosynth_Enz"/>
</dbReference>
<dbReference type="Pfam" id="PF00109">
    <property type="entry name" value="ketoacyl-synt"/>
    <property type="match status" value="4"/>
</dbReference>
<dbReference type="PATRIC" id="fig|33888.3.peg.864"/>
<evidence type="ECO:0000256" key="9">
    <source>
        <dbReference type="SAM" id="MobiDB-lite"/>
    </source>
</evidence>
<dbReference type="InterPro" id="IPR057326">
    <property type="entry name" value="KR_dom"/>
</dbReference>
<comment type="pathway">
    <text evidence="2">Antibiotic biosynthesis.</text>
</comment>
<dbReference type="Pfam" id="PF21089">
    <property type="entry name" value="PKS_DH_N"/>
    <property type="match status" value="1"/>
</dbReference>
<dbReference type="SMART" id="SM00826">
    <property type="entry name" value="PKS_DH"/>
    <property type="match status" value="1"/>
</dbReference>
<keyword evidence="14" id="KW-1185">Reference proteome</keyword>
<dbReference type="GO" id="GO:0004312">
    <property type="term" value="F:fatty acid synthase activity"/>
    <property type="evidence" value="ECO:0007669"/>
    <property type="project" value="TreeGrafter"/>
</dbReference>
<keyword evidence="3" id="KW-0596">Phosphopantetheine</keyword>
<dbReference type="Proteomes" id="UP000077071">
    <property type="component" value="Chromosome"/>
</dbReference>
<dbReference type="InterPro" id="IPR013968">
    <property type="entry name" value="PKS_KR"/>
</dbReference>
<dbReference type="SUPFAM" id="SSF53901">
    <property type="entry name" value="Thiolase-like"/>
    <property type="match status" value="4"/>
</dbReference>
<sequence>MSPKQDRSPSLGGILVTSRSSGRITITNSTDADRVARMLRHVRDTLARELELSPEELDVDAPFVELGLDSIAGVIWIRRLNADLGTSFTVGDVYSHPTVAGLTASILSALPSEEVVSGSDSLPEDSSAPDSSPRPLDPFLIRLRDSLARELEVDSDDLDVDVPFVELGVDSVTGVTWTRAINRSFGLSLTATSVYSHSTLADLAAAVGDGGNGAVAESTTVGPPTIDAPTVEEAPAQEAAPPAAETQPQTAQAHEPLLARTTSAAAAGQSVRIAIVGMAGAFAGADDVDQYWRNIVDGRDSVSEVPLSRWSVDDLYDPQPGVRGRSSSKWMGVLSSAAEFDPLFFGISPAEAEQMDPQQRLLLRETWRCLEDAGRSPRDLAGTQTGVFVGCTANGYGGPVYPDRLSAHQNLGMSNAVLAGRVSYTFDLRGPCQAIDTSCSSSLVAIATACDSLLTGASETAIAGGVMVLPGPGVHVAMSQLRALSPRGHCSAFDARADGFVPGEGVGVVLLKRLDDAIRDGDRVRAVITAWGTGQDGRSNGITAPRSEAQADLVSRTHLRFGIDPATIGLVEAHGTGTALGDPVEIEGLVAGFAIPPTDDARCALGSVKSNIGHTASAAGVAGLIKAVSALEHAVLPPTVEFSELNPHIDLSGTPFFVNTVARPWVVEGTRTAAVNAFGYSGTNAHLVLEESPVATERPDDDAGDVAIVLSARTPEQLRRRAEQLRDHLRTSEQRVRDVAFTLLVGRAHFAHRLAFTAADAGVAASVLDAWTRTGSHPAVITGVAPRVPTPGPVVMTTVPVGAARAWAVGQEVDADTLFAGSEPQRVALPSYPFAREEYWLVDPTGRRSEPVGGAATDVVSLQPQWEPVVGDRVQRPRRTFLWLAGTTLQQADDVAALLPPGSRVRTLRSVGALGEGYADAVVEMHDDLAALVARGDAADVTAQLVVVGASEAPVRAFAGLDALLRSASLEHPTLRCRTTEFTGTPSAREIADVVGCQIGGTARVRIDGPRIEELRLAAVADSEAAGRALPWRRNGVVLVAGGTGGIGRAVAEHLAAAMPDGVVVAVSRTAAPDSTPTAVGSRIVFETADLADPLSVARLVERLVAAHGPITGVINCAGELRDGFLTTKGPADIRTVLESKVAGTTALDAATRDQPLDFFVGITSTAGTWGSVGQADYASANAFVDAYMRGRAERTAVGGSAGVSCALALSLVDGGGMTASDGAGAALAALGLRPLGVDDVLRALDSAVRSGRPGTVVVAGDPTALLERWSAQTATAAQSTASTTPGPDATEVWAAAVTAAVSAQLAVSPDDLTTDDELGAFGFDSISLTELADTLNGIHGTSLLPTVFFEFRTIRSLSAHLAASGSLPTGSTPNPTPPASVVPAPGPPAPPHTGLGEQDAPQPAVGSSRSSRPATRPEDIAVIGMSGVFPGADDIDGFWRGLVAGQDSVTEVPAERWDWRAGSIGTDTVPDHQRWGGFIDGIDRFDPLFFGISPREARSMDPQQRLLLTHAWQALEDAGHAPSTLAGSDTAVFAGTAPSGYAALLDFSTSDGGHPATGLSGSIGPNRVSYLLDLHGPSEPVETACSSSLVALHRAVTALRSGRSRFALVGGVNTMVDDSLHSAYGRAGMLAEDGRCKVFSSRADGYVRGEGAAVLVLRPLADAEQDHDRILCVIRGTAENHGGRSHSLTAPNPAAQTDVVRAALDDADVDAESIGYVETHGTGTVLGDPIEVAALSKAFLGGSDAPEQPWCVLGSVKSNIGHLELAAGVASVVKVVRQLQSRIIVPSLNSSPVNEHLRLAETPFTVAGELRPWTRLSGPDGRDVPRRAGVSSFGFGGVNAHAVLEEYVDDSVPSSDAGRAVLVVLSADDDVRLRATASRLEQVLARAGDDAPALGDVAFTLQVGRDHRSSRAAIVVSDRAELLGALGRLADGEASAGSPGGPRWQRGVAAHVPIGAIRDLSTTTSRWRGVLEPGGDIEGLAAAWCAGEDVDWYELHPAGDRPRRTSLPPSVLADESYWPRRGGAQPDTGGAGAPHDPLDGQRTTAGAGGIAFLHAFDGSEPFLRDHRIGGTAVLPASAHLEVARRAVAWVAERTSPSAVELHDFSWLRPAAQVSTGLDVVVEVQLVETDRFSVSISTVVDGVTMESSRCSATVGRAPTTPSETIDVAALWADTTLQVDDTAFYDAYAARGMGYGTTHRTVRRAGLSEAAGGPPTVVADLVRQHAGGGAVLDPGLVDGALQSTLMMTWRGGAGVGGESALPFALRHVRVHAPSSERSTVTVRLGGGAVTPDLAVVDVSIWDDRGRLTTELLGLTARRRPQPLTRRDASPGLLTRLRTMVADAAGIDPARVETDATFDRYGMDSMLAMSLTRVLERAYGTLPKTLLFEVKNIRGLHEWLVENRPGTALQEVVSTEAATPTGVTRVQDSMAARSTAVSSAAAASPGRRPDRERIAVVGLAGRYPAADDVAAFWDNLRAGRDSVSRVSGDRWRLLRGGLTAPSGTPGGVSGGFLDGVDEFDPLHFGISPREAEFLDPQERLFLQCAHHAVEDAGYSATSLSRVHQQTGVYVGVMYEEYQLYGAQAQERGRPIALSGSAASIANRVSYTFGLSGPSLAVDTMCSSSSTAIHLACEALRRGEIDAALAGGVNVSVHPNKYLLLDQGGFASSDGHCRSFGAGGDGYVPGEAVGAVVLKRLDQARHDGDHVYGVIEGSAVGHGGRTHGFSVPDPVAQGDVLLRAWEDAGIDAREIDYVEAHGTGTALGDPIEIAGLARAFSRAAGGAPDRCAVGSVKSNIGHTESAAGVAGLTKVLLQLQHHELVPSLHSDEPNPFLDLDGNPLEIQRRLDVWHAAPGRTAGRVAGLSSFGAGGSNTHMVVSEADAPERALTAERPEPELFVVSARTPQELVHVARRLAARLQELPESALADVAWTLQDGRAALEHRRAFVASSLTEARAVLADLGDGVTPATVVAGRAACGEVQTSDAVQNGVAAVAAVQLDGSPSALLRLARAWASGATVAWHELPSSSLRARVSLPGYPFARERYWYTDDGTDTGPALATDRGMDAAHGTGIGSHTLGARPPVAPLVLAPVLVPEAVTADPDRALAAAERIVLVVGQLDDDGFAELVAASPRGVRIERVRPRGGPVDVEFRRAADALVLLLQSLQHSSSATAPDLVQVLTVASVEADFVPGSALAAMLLSAQQERDDLRVQCVTSTDGATGGELAERLLADAGSTAAEIVHRGGGRRYVRRRRAIDIPTSDASAWHDDGLYVVAGGAGALGLEVLRRIAADVERAVVVLVGRSGPSSAVQDAIATVRRPGLVVEYRRADVGRAHEVEHVCDAVRAAHGPITGVVLAAGVLRDALLVRSDPADLAEVFAPKVTAVVAFDEATRADPLRLFLAFSSSSGSFGNAGQTSYAAANRFVSDFASQRAALVHRGERQGRTLAVDWPLWADGGMAVPDSVDAWLTRSGQRRLTTDEGFDVLRDLVHLPTVSHVVVLVGDLDVLRDRLVDAPGAWVEGPSATPPVSIDRAAAPEATSPATPSRVLSEDVVLGAVRERIGAALKLDVRRIEADVPLERYGLESVVAAKVTSDLGRRFWPLPATLFFEATTARAVARHIIRRAGVVAEPAAGTSLHPATQSAPAATPEPDASDAEDSGGVTTHPVAPPRRTAAAEPVAVIAVSGDYPGPGGVDGLWEMLSSGGDAITEVPADRWDADALHDADRDGRGTSVGKWGSFLIDVDRFDAVTFGTSPREAAAMDPQQRLFLETSLRLLEFAGVTQAVLEDRYARRVGVFVGSMYRMYGRGDTDLARRALVSSSSLNMIANRVSHHFGLEGPSTAVDSMCSSSALAIHLACAALRAGECDLAIAGGVNLTLDSDKFVSLSQAQMLASSPDSRSFRDGDGYLPGEAVGAVLLKRASEAEQDDDDVLALVTGSATRHGGRASGFMTPSRAAQVSTLDQALVMAGLTAEDIGYVEAAANGAALADAVEFGALREVFEGVQHRVAVGTVKSALGHPEGASGIAQLTKVLLQLRHRRLVPLTTAGDDNPHIDRQGTMLKLVESDEVWEAPAGKVQGTPLRALVNSVGAGGTSVALVVESPPVRAPRRMPSSSVPSVVVLSGLTPEHLRLAVGSAIRGLEARPDALLADVAFTLQTAREHTAHRLAIVASSRAELLQAWRDLVAAGPGGVETVLAAGLGGVFATGPEGSNPLSHVFTGAAGRALVETLLDEHDPGTLAEAWVRGAVVPWEHLASNEHARRIDLPTTPLLRRRHWIDVEDVTGASATPDRTVDEREPNTSERPTGPGAVPADRASVLAFALDLLADALGTTVSELSADGDARAWGVDSIVWSRLQRGLRKRFGVELSAREIARHRTLSQMLATLPDGSGAPTEEACGPADPSVAPREGRLRTLRALRDGEIDVETAKTLLRNDG</sequence>
<feature type="domain" description="Carrier" evidence="10">
    <location>
        <begin position="29"/>
        <end position="110"/>
    </location>
</feature>
<evidence type="ECO:0000256" key="8">
    <source>
        <dbReference type="PROSITE-ProRule" id="PRU01363"/>
    </source>
</evidence>
<feature type="compositionally biased region" description="Basic and acidic residues" evidence="9">
    <location>
        <begin position="4284"/>
        <end position="4293"/>
    </location>
</feature>
<dbReference type="PANTHER" id="PTHR43775">
    <property type="entry name" value="FATTY ACID SYNTHASE"/>
    <property type="match status" value="1"/>
</dbReference>
<dbReference type="Pfam" id="PF14765">
    <property type="entry name" value="PS-DH"/>
    <property type="match status" value="1"/>
</dbReference>
<dbReference type="Pfam" id="PF08659">
    <property type="entry name" value="KR"/>
    <property type="match status" value="2"/>
</dbReference>
<dbReference type="PANTHER" id="PTHR43775:SF37">
    <property type="entry name" value="SI:DKEY-61P9.11"/>
    <property type="match status" value="1"/>
</dbReference>
<dbReference type="Pfam" id="PF22621">
    <property type="entry name" value="CurL-like_PKS_C"/>
    <property type="match status" value="2"/>
</dbReference>
<feature type="region of interest" description="N-terminal hotdog fold" evidence="8">
    <location>
        <begin position="2036"/>
        <end position="2161"/>
    </location>
</feature>
<feature type="region of interest" description="Disordered" evidence="9">
    <location>
        <begin position="4276"/>
        <end position="4304"/>
    </location>
</feature>
<feature type="compositionally biased region" description="Low complexity" evidence="9">
    <location>
        <begin position="234"/>
        <end position="253"/>
    </location>
</feature>
<dbReference type="SMART" id="SM00822">
    <property type="entry name" value="PKS_KR"/>
    <property type="match status" value="2"/>
</dbReference>
<feature type="domain" description="Ketosynthase family 3 (KS3)" evidence="11">
    <location>
        <begin position="3670"/>
        <end position="4095"/>
    </location>
</feature>
<dbReference type="GO" id="GO:0004315">
    <property type="term" value="F:3-oxoacyl-[acyl-carrier-protein] synthase activity"/>
    <property type="evidence" value="ECO:0007669"/>
    <property type="project" value="InterPro"/>
</dbReference>
<evidence type="ECO:0000256" key="2">
    <source>
        <dbReference type="ARBA" id="ARBA00004792"/>
    </source>
</evidence>
<dbReference type="InterPro" id="IPR049900">
    <property type="entry name" value="PKS_mFAS_DH"/>
</dbReference>
<dbReference type="EMBL" id="CP015515">
    <property type="protein sequence ID" value="AND15927.1"/>
    <property type="molecule type" value="Genomic_DNA"/>
</dbReference>
<feature type="domain" description="Carrier" evidence="10">
    <location>
        <begin position="4305"/>
        <end position="4382"/>
    </location>
</feature>
<keyword evidence="7" id="KW-0677">Repeat</keyword>
<dbReference type="GO" id="GO:0071770">
    <property type="term" value="P:DIM/DIP cell wall layer assembly"/>
    <property type="evidence" value="ECO:0007669"/>
    <property type="project" value="TreeGrafter"/>
</dbReference>
<dbReference type="Gene3D" id="1.10.1240.100">
    <property type="match status" value="4"/>
</dbReference>
<dbReference type="InterPro" id="IPR036291">
    <property type="entry name" value="NAD(P)-bd_dom_sf"/>
</dbReference>
<evidence type="ECO:0000259" key="10">
    <source>
        <dbReference type="PROSITE" id="PS50075"/>
    </source>
</evidence>
<feature type="active site" description="Proton donor; for dehydratase activity" evidence="8">
    <location>
        <position position="2237"/>
    </location>
</feature>
<dbReference type="CDD" id="cd08953">
    <property type="entry name" value="KR_2_SDR_x"/>
    <property type="match status" value="1"/>
</dbReference>
<evidence type="ECO:0000313" key="14">
    <source>
        <dbReference type="Proteomes" id="UP000077071"/>
    </source>
</evidence>
<evidence type="ECO:0000256" key="5">
    <source>
        <dbReference type="ARBA" id="ARBA00022553"/>
    </source>
</evidence>
<feature type="domain" description="Carrier" evidence="10">
    <location>
        <begin position="137"/>
        <end position="211"/>
    </location>
</feature>
<dbReference type="InterPro" id="IPR054514">
    <property type="entry name" value="RhiE-like_linker"/>
</dbReference>
<dbReference type="Gene3D" id="3.40.50.720">
    <property type="entry name" value="NAD(P)-binding Rossmann-like Domain"/>
    <property type="match status" value="2"/>
</dbReference>
<keyword evidence="4" id="KW-0963">Cytoplasm</keyword>
<dbReference type="GO" id="GO:0005737">
    <property type="term" value="C:cytoplasm"/>
    <property type="evidence" value="ECO:0007669"/>
    <property type="project" value="UniProtKB-SubCell"/>
</dbReference>
<name>A0A160KRG9_9MICO</name>
<dbReference type="InterPro" id="IPR049552">
    <property type="entry name" value="PKS_DH_N"/>
</dbReference>
<dbReference type="KEGG" id="rtn:A6122_0774"/>
<feature type="region of interest" description="Disordered" evidence="9">
    <location>
        <begin position="116"/>
        <end position="135"/>
    </location>
</feature>
<dbReference type="InterPro" id="IPR020806">
    <property type="entry name" value="PKS_PP-bd"/>
</dbReference>
<dbReference type="STRING" id="33888.A6122_0774"/>
<evidence type="ECO:0000259" key="11">
    <source>
        <dbReference type="PROSITE" id="PS52004"/>
    </source>
</evidence>
<feature type="compositionally biased region" description="Low complexity" evidence="9">
    <location>
        <begin position="1364"/>
        <end position="1374"/>
    </location>
</feature>
<feature type="domain" description="Ketosynthase family 3 (KS3)" evidence="11">
    <location>
        <begin position="270"/>
        <end position="691"/>
    </location>
</feature>
<dbReference type="InterPro" id="IPR014030">
    <property type="entry name" value="Ketoacyl_synth_N"/>
</dbReference>
<dbReference type="InterPro" id="IPR020841">
    <property type="entry name" value="PKS_Beta-ketoAc_synthase_dom"/>
</dbReference>
<dbReference type="Pfam" id="PF02801">
    <property type="entry name" value="Ketoacyl-synt_C"/>
    <property type="match status" value="4"/>
</dbReference>
<dbReference type="InterPro" id="IPR018201">
    <property type="entry name" value="Ketoacyl_synth_AS"/>
</dbReference>
<dbReference type="PROSITE" id="PS50075">
    <property type="entry name" value="CARRIER"/>
    <property type="match status" value="5"/>
</dbReference>
<feature type="compositionally biased region" description="Pro residues" evidence="9">
    <location>
        <begin position="1375"/>
        <end position="1392"/>
    </location>
</feature>
<evidence type="ECO:0000313" key="13">
    <source>
        <dbReference type="EMBL" id="AND15927.1"/>
    </source>
</evidence>
<dbReference type="InterPro" id="IPR016039">
    <property type="entry name" value="Thiolase-like"/>
</dbReference>
<dbReference type="CDD" id="cd00833">
    <property type="entry name" value="PKS"/>
    <property type="match status" value="4"/>
</dbReference>
<dbReference type="SMART" id="SM00825">
    <property type="entry name" value="PKS_KS"/>
    <property type="match status" value="4"/>
</dbReference>
<dbReference type="PROSITE" id="PS52019">
    <property type="entry name" value="PKS_MFAS_DH"/>
    <property type="match status" value="1"/>
</dbReference>
<feature type="region of interest" description="Disordered" evidence="9">
    <location>
        <begin position="1364"/>
        <end position="1416"/>
    </location>
</feature>
<keyword evidence="6" id="KW-0808">Transferase</keyword>
<keyword evidence="5" id="KW-0597">Phosphoprotein</keyword>
<dbReference type="InterPro" id="IPR049551">
    <property type="entry name" value="PKS_DH_C"/>
</dbReference>
<dbReference type="PROSITE" id="PS00012">
    <property type="entry name" value="PHOSPHOPANTETHEINE"/>
    <property type="match status" value="3"/>
</dbReference>
<comment type="subcellular location">
    <subcellularLocation>
        <location evidence="1">Cytoplasm</location>
    </subcellularLocation>
</comment>
<dbReference type="Gene3D" id="3.10.129.110">
    <property type="entry name" value="Polyketide synthase dehydratase"/>
    <property type="match status" value="1"/>
</dbReference>
<dbReference type="PROSITE" id="PS52004">
    <property type="entry name" value="KS3_2"/>
    <property type="match status" value="4"/>
</dbReference>
<feature type="region of interest" description="Disordered" evidence="9">
    <location>
        <begin position="3627"/>
        <end position="3668"/>
    </location>
</feature>
<feature type="domain" description="Carrier" evidence="10">
    <location>
        <begin position="1292"/>
        <end position="1366"/>
    </location>
</feature>
<evidence type="ECO:0000259" key="12">
    <source>
        <dbReference type="PROSITE" id="PS52019"/>
    </source>
</evidence>
<dbReference type="SMART" id="SM01294">
    <property type="entry name" value="PKS_PP_betabranch"/>
    <property type="match status" value="2"/>
</dbReference>
<dbReference type="SUPFAM" id="SSF47336">
    <property type="entry name" value="ACP-like"/>
    <property type="match status" value="6"/>
</dbReference>
<dbReference type="InterPro" id="IPR006162">
    <property type="entry name" value="Ppantetheine_attach_site"/>
</dbReference>
<dbReference type="Pfam" id="PF22336">
    <property type="entry name" value="RhiE-like_linker"/>
    <property type="match status" value="2"/>
</dbReference>
<proteinExistence type="predicted"/>
<dbReference type="InterPro" id="IPR009081">
    <property type="entry name" value="PP-bd_ACP"/>
</dbReference>
<dbReference type="InterPro" id="IPR042104">
    <property type="entry name" value="PKS_dehydratase_sf"/>
</dbReference>
<dbReference type="GO" id="GO:0006633">
    <property type="term" value="P:fatty acid biosynthetic process"/>
    <property type="evidence" value="ECO:0007669"/>
    <property type="project" value="InterPro"/>
</dbReference>
<dbReference type="Gene3D" id="3.40.47.10">
    <property type="match status" value="4"/>
</dbReference>
<dbReference type="GO" id="GO:0031177">
    <property type="term" value="F:phosphopantetheine binding"/>
    <property type="evidence" value="ECO:0007669"/>
    <property type="project" value="InterPro"/>
</dbReference>
<dbReference type="GO" id="GO:0005886">
    <property type="term" value="C:plasma membrane"/>
    <property type="evidence" value="ECO:0007669"/>
    <property type="project" value="TreeGrafter"/>
</dbReference>
<feature type="region of interest" description="Disordered" evidence="9">
    <location>
        <begin position="234"/>
        <end position="255"/>
    </location>
</feature>
<feature type="domain" description="Carrier" evidence="10">
    <location>
        <begin position="2329"/>
        <end position="2402"/>
    </location>
</feature>
<feature type="domain" description="Ketosynthase family 3 (KS3)" evidence="11">
    <location>
        <begin position="2449"/>
        <end position="2876"/>
    </location>
</feature>
<organism evidence="13 14">
    <name type="scientific">Rathayibacter tritici</name>
    <dbReference type="NCBI Taxonomy" id="33888"/>
    <lineage>
        <taxon>Bacteria</taxon>
        <taxon>Bacillati</taxon>
        <taxon>Actinomycetota</taxon>
        <taxon>Actinomycetes</taxon>
        <taxon>Micrococcales</taxon>
        <taxon>Microbacteriaceae</taxon>
        <taxon>Rathayibacter</taxon>
    </lineage>
</organism>
<feature type="region of interest" description="Disordered" evidence="9">
    <location>
        <begin position="1999"/>
        <end position="2045"/>
    </location>
</feature>
<dbReference type="PROSITE" id="PS00606">
    <property type="entry name" value="KS3_1"/>
    <property type="match status" value="1"/>
</dbReference>
<feature type="domain" description="Ketosynthase family 3 (KS3)" evidence="11">
    <location>
        <begin position="1418"/>
        <end position="1847"/>
    </location>
</feature>
<dbReference type="InterPro" id="IPR014031">
    <property type="entry name" value="Ketoacyl_synth_C"/>
</dbReference>
<gene>
    <name evidence="13" type="ORF">A6122_0774</name>
</gene>
<feature type="active site" description="Proton acceptor; for dehydratase activity" evidence="8">
    <location>
        <position position="2067"/>
    </location>
</feature>
<reference evidence="13 14" key="1">
    <citation type="submission" date="2016-05" db="EMBL/GenBank/DDBJ databases">
        <title>Complete genome sequence of Rathayibacter tritici NCPPB 1953.</title>
        <authorList>
            <person name="Park J."/>
            <person name="Lee H.-H."/>
            <person name="Lee S.-W."/>
            <person name="Seo Y.-S."/>
        </authorList>
    </citation>
    <scope>NUCLEOTIDE SEQUENCE [LARGE SCALE GENOMIC DNA]</scope>
    <source>
        <strain evidence="13 14">NCPPB 1953</strain>
    </source>
</reference>
<evidence type="ECO:0000256" key="3">
    <source>
        <dbReference type="ARBA" id="ARBA00022450"/>
    </source>
</evidence>
<evidence type="ECO:0000256" key="6">
    <source>
        <dbReference type="ARBA" id="ARBA00022679"/>
    </source>
</evidence>
<evidence type="ECO:0000256" key="7">
    <source>
        <dbReference type="ARBA" id="ARBA00022737"/>
    </source>
</evidence>
<evidence type="ECO:0000256" key="1">
    <source>
        <dbReference type="ARBA" id="ARBA00004496"/>
    </source>
</evidence>
<dbReference type="Pfam" id="PF00550">
    <property type="entry name" value="PP-binding"/>
    <property type="match status" value="6"/>
</dbReference>
<dbReference type="FunFam" id="3.40.47.10:FF:000019">
    <property type="entry name" value="Polyketide synthase type I"/>
    <property type="match status" value="2"/>
</dbReference>
<dbReference type="SUPFAM" id="SSF51735">
    <property type="entry name" value="NAD(P)-binding Rossmann-fold domains"/>
    <property type="match status" value="2"/>
</dbReference>
<dbReference type="Gene3D" id="1.10.1200.10">
    <property type="entry name" value="ACP-like"/>
    <property type="match status" value="6"/>
</dbReference>
<feature type="domain" description="PKS/mFAS DH" evidence="12">
    <location>
        <begin position="2036"/>
        <end position="2324"/>
    </location>
</feature>
<evidence type="ECO:0000256" key="4">
    <source>
        <dbReference type="ARBA" id="ARBA00022490"/>
    </source>
</evidence>
<protein>
    <submittedName>
        <fullName evidence="13">Uncharacterized protein</fullName>
    </submittedName>
</protein>
<feature type="region of interest" description="C-terminal hotdog fold" evidence="8">
    <location>
        <begin position="2175"/>
        <end position="2324"/>
    </location>
</feature>
<dbReference type="SMART" id="SM00823">
    <property type="entry name" value="PKS_PP"/>
    <property type="match status" value="6"/>
</dbReference>